<dbReference type="Proteomes" id="UP001049176">
    <property type="component" value="Chromosome 6"/>
</dbReference>
<dbReference type="GO" id="GO:0020037">
    <property type="term" value="F:heme binding"/>
    <property type="evidence" value="ECO:0007669"/>
    <property type="project" value="InterPro"/>
</dbReference>
<dbReference type="RefSeq" id="XP_043007124.1">
    <property type="nucleotide sequence ID" value="XM_043154667.1"/>
</dbReference>
<evidence type="ECO:0000256" key="3">
    <source>
        <dbReference type="ARBA" id="ARBA00022723"/>
    </source>
</evidence>
<proteinExistence type="inferred from homology"/>
<evidence type="ECO:0000256" key="1">
    <source>
        <dbReference type="ARBA" id="ARBA00001971"/>
    </source>
</evidence>
<evidence type="ECO:0000256" key="6">
    <source>
        <dbReference type="ARBA" id="ARBA00023033"/>
    </source>
</evidence>
<dbReference type="PANTHER" id="PTHR46206:SF1">
    <property type="entry name" value="P450, PUTATIVE (EUROFUNG)-RELATED"/>
    <property type="match status" value="1"/>
</dbReference>
<evidence type="ECO:0000256" key="4">
    <source>
        <dbReference type="ARBA" id="ARBA00023002"/>
    </source>
</evidence>
<dbReference type="CDD" id="cd11041">
    <property type="entry name" value="CYP503A1-like"/>
    <property type="match status" value="1"/>
</dbReference>
<dbReference type="GO" id="GO:0004497">
    <property type="term" value="F:monooxygenase activity"/>
    <property type="evidence" value="ECO:0007669"/>
    <property type="project" value="UniProtKB-KW"/>
</dbReference>
<dbReference type="InterPro" id="IPR001128">
    <property type="entry name" value="Cyt_P450"/>
</dbReference>
<organism evidence="9 10">
    <name type="scientific">Marasmius oreades</name>
    <name type="common">fairy-ring Marasmius</name>
    <dbReference type="NCBI Taxonomy" id="181124"/>
    <lineage>
        <taxon>Eukaryota</taxon>
        <taxon>Fungi</taxon>
        <taxon>Dikarya</taxon>
        <taxon>Basidiomycota</taxon>
        <taxon>Agaricomycotina</taxon>
        <taxon>Agaricomycetes</taxon>
        <taxon>Agaricomycetidae</taxon>
        <taxon>Agaricales</taxon>
        <taxon>Marasmiineae</taxon>
        <taxon>Marasmiaceae</taxon>
        <taxon>Marasmius</taxon>
    </lineage>
</organism>
<dbReference type="OrthoDB" id="1844152at2759"/>
<accession>A0A9P7RVQ1</accession>
<keyword evidence="5 7" id="KW-0408">Iron</keyword>
<dbReference type="Gene3D" id="1.10.630.10">
    <property type="entry name" value="Cytochrome P450"/>
    <property type="match status" value="1"/>
</dbReference>
<dbReference type="PANTHER" id="PTHR46206">
    <property type="entry name" value="CYTOCHROME P450"/>
    <property type="match status" value="1"/>
</dbReference>
<dbReference type="EMBL" id="CM032186">
    <property type="protein sequence ID" value="KAG7090654.1"/>
    <property type="molecule type" value="Genomic_DNA"/>
</dbReference>
<evidence type="ECO:0008006" key="11">
    <source>
        <dbReference type="Google" id="ProtNLM"/>
    </source>
</evidence>
<dbReference type="GeneID" id="66078830"/>
<dbReference type="InterPro" id="IPR036396">
    <property type="entry name" value="Cyt_P450_sf"/>
</dbReference>
<keyword evidence="3 7" id="KW-0479">Metal-binding</keyword>
<keyword evidence="7 8" id="KW-0349">Heme</keyword>
<evidence type="ECO:0000256" key="7">
    <source>
        <dbReference type="PIRSR" id="PIRSR602403-1"/>
    </source>
</evidence>
<dbReference type="InterPro" id="IPR017972">
    <property type="entry name" value="Cyt_P450_CS"/>
</dbReference>
<evidence type="ECO:0000256" key="5">
    <source>
        <dbReference type="ARBA" id="ARBA00023004"/>
    </source>
</evidence>
<dbReference type="InterPro" id="IPR002403">
    <property type="entry name" value="Cyt_P450_E_grp-IV"/>
</dbReference>
<feature type="binding site" description="axial binding residue" evidence="7">
    <location>
        <position position="449"/>
    </location>
    <ligand>
        <name>heme</name>
        <dbReference type="ChEBI" id="CHEBI:30413"/>
    </ligand>
    <ligandPart>
        <name>Fe</name>
        <dbReference type="ChEBI" id="CHEBI:18248"/>
    </ligandPart>
</feature>
<evidence type="ECO:0000313" key="9">
    <source>
        <dbReference type="EMBL" id="KAG7090654.1"/>
    </source>
</evidence>
<dbReference type="PROSITE" id="PS00086">
    <property type="entry name" value="CYTOCHROME_P450"/>
    <property type="match status" value="1"/>
</dbReference>
<dbReference type="PRINTS" id="PR00465">
    <property type="entry name" value="EP450IV"/>
</dbReference>
<comment type="caution">
    <text evidence="9">The sequence shown here is derived from an EMBL/GenBank/DDBJ whole genome shotgun (WGS) entry which is preliminary data.</text>
</comment>
<dbReference type="GO" id="GO:0005506">
    <property type="term" value="F:iron ion binding"/>
    <property type="evidence" value="ECO:0007669"/>
    <property type="project" value="InterPro"/>
</dbReference>
<dbReference type="AlphaFoldDB" id="A0A9P7RVQ1"/>
<comment type="similarity">
    <text evidence="2 8">Belongs to the cytochrome P450 family.</text>
</comment>
<dbReference type="Pfam" id="PF00067">
    <property type="entry name" value="p450"/>
    <property type="match status" value="1"/>
</dbReference>
<reference evidence="9" key="1">
    <citation type="journal article" date="2021" name="Genome Biol. Evol.">
        <title>The assembled and annotated genome of the fairy-ring fungus Marasmius oreades.</title>
        <authorList>
            <person name="Hiltunen M."/>
            <person name="Ament-Velasquez S.L."/>
            <person name="Johannesson H."/>
        </authorList>
    </citation>
    <scope>NUCLEOTIDE SEQUENCE</scope>
    <source>
        <strain evidence="9">03SP1</strain>
    </source>
</reference>
<dbReference type="GO" id="GO:0016705">
    <property type="term" value="F:oxidoreductase activity, acting on paired donors, with incorporation or reduction of molecular oxygen"/>
    <property type="evidence" value="ECO:0007669"/>
    <property type="project" value="InterPro"/>
</dbReference>
<evidence type="ECO:0000313" key="10">
    <source>
        <dbReference type="Proteomes" id="UP001049176"/>
    </source>
</evidence>
<name>A0A9P7RVQ1_9AGAR</name>
<gene>
    <name evidence="9" type="ORF">E1B28_009754</name>
</gene>
<keyword evidence="6 8" id="KW-0503">Monooxygenase</keyword>
<sequence>MDLNPYTIGITTLVAFLAYKYVNARVQRSKLDTIPTLGPDGVFSSYATVWRYLFHARDLIEEGCRQYPGTAFKIPTLFGWNVVLNSREMFEELKRASEEDISIMEVFEDLLQLKYTISPFIHRNPYHLDVIRTTLTRNIGARFDDIRDEIQVAFSEFIPPQDDWVEPSNIIKTIQDIVVRISNRFFVGLPLCRNEDWCDLNLKFTINVMVNGSLIGFFPKFLHPIVGRIITNRKSSLRRAVRHLTPILNERFAMEREYGRDWPDKPNDLISWLIDTCAQNGEDWQRGSYEDLALRLIATNFVAIHTTSQAFTQALFHLAANPQVVEPLREEYKTTVEGEGGWSKVAMVQMRLLDSFMKESQRRLISAIGTTRLAQKDYRFANGVVLPAGTKVGVATYHFHHDESKYPSPLEFKPTRFSELRENEGEGVKHQMVTPTADWLTFGAGKHACPGRFFAVNEIKALLAHDIMTYDIKLKDSEEFPKEMEFTVFVSPNQSAKVQFRKRRVV</sequence>
<evidence type="ECO:0000256" key="8">
    <source>
        <dbReference type="RuleBase" id="RU000461"/>
    </source>
</evidence>
<dbReference type="SUPFAM" id="SSF48264">
    <property type="entry name" value="Cytochrome P450"/>
    <property type="match status" value="1"/>
</dbReference>
<keyword evidence="4 8" id="KW-0560">Oxidoreductase</keyword>
<protein>
    <recommendedName>
        <fullName evidence="11">Cytochrome P450</fullName>
    </recommendedName>
</protein>
<comment type="cofactor">
    <cofactor evidence="1 7">
        <name>heme</name>
        <dbReference type="ChEBI" id="CHEBI:30413"/>
    </cofactor>
</comment>
<keyword evidence="10" id="KW-1185">Reference proteome</keyword>
<evidence type="ECO:0000256" key="2">
    <source>
        <dbReference type="ARBA" id="ARBA00010617"/>
    </source>
</evidence>